<keyword evidence="3" id="KW-1185">Reference proteome</keyword>
<sequence>MHRLGVEFQPEARADLADIFHTVLLVSQHNATAENFIRRIITRCERIGDAPRSGRSRDDLKPGLRMVPFEHSAVIAYTIDETRVLITNIFHGGRDYEALYREHDDTD</sequence>
<dbReference type="RefSeq" id="WP_147820539.1">
    <property type="nucleotide sequence ID" value="NZ_BPRA01000009.1"/>
</dbReference>
<dbReference type="Pfam" id="PF05016">
    <property type="entry name" value="ParE_toxin"/>
    <property type="match status" value="1"/>
</dbReference>
<reference evidence="2" key="1">
    <citation type="journal article" date="2021" name="Front. Microbiol.">
        <title>Comprehensive Comparative Genomics and Phenotyping of Methylobacterium Species.</title>
        <authorList>
            <person name="Alessa O."/>
            <person name="Ogura Y."/>
            <person name="Fujitani Y."/>
            <person name="Takami H."/>
            <person name="Hayashi T."/>
            <person name="Sahin N."/>
            <person name="Tani A."/>
        </authorList>
    </citation>
    <scope>NUCLEOTIDE SEQUENCE</scope>
    <source>
        <strain evidence="2">DSM 23674</strain>
    </source>
</reference>
<evidence type="ECO:0000313" key="2">
    <source>
        <dbReference type="EMBL" id="GJE55778.1"/>
    </source>
</evidence>
<dbReference type="Gene3D" id="3.30.2310.20">
    <property type="entry name" value="RelE-like"/>
    <property type="match status" value="1"/>
</dbReference>
<comment type="caution">
    <text evidence="2">The sequence shown here is derived from an EMBL/GenBank/DDBJ whole genome shotgun (WGS) entry which is preliminary data.</text>
</comment>
<keyword evidence="1" id="KW-1277">Toxin-antitoxin system</keyword>
<evidence type="ECO:0000256" key="1">
    <source>
        <dbReference type="ARBA" id="ARBA00022649"/>
    </source>
</evidence>
<dbReference type="InterPro" id="IPR035093">
    <property type="entry name" value="RelE/ParE_toxin_dom_sf"/>
</dbReference>
<gene>
    <name evidence="2" type="ORF">EKPJFOCH_2273</name>
</gene>
<evidence type="ECO:0000313" key="3">
    <source>
        <dbReference type="Proteomes" id="UP001055101"/>
    </source>
</evidence>
<dbReference type="EMBL" id="BPRA01000009">
    <property type="protein sequence ID" value="GJE55778.1"/>
    <property type="molecule type" value="Genomic_DNA"/>
</dbReference>
<accession>A0ABQ4TPL1</accession>
<name>A0ABQ4TPL1_9HYPH</name>
<protein>
    <recommendedName>
        <fullName evidence="4">Type II toxin-antitoxin system RelE/ParE family toxin</fullName>
    </recommendedName>
</protein>
<reference evidence="2" key="2">
    <citation type="submission" date="2021-08" db="EMBL/GenBank/DDBJ databases">
        <authorList>
            <person name="Tani A."/>
            <person name="Ola A."/>
            <person name="Ogura Y."/>
            <person name="Katsura K."/>
            <person name="Hayashi T."/>
        </authorList>
    </citation>
    <scope>NUCLEOTIDE SEQUENCE</scope>
    <source>
        <strain evidence="2">DSM 23674</strain>
    </source>
</reference>
<proteinExistence type="predicted"/>
<organism evidence="2 3">
    <name type="scientific">Methylobacterium thuringiense</name>
    <dbReference type="NCBI Taxonomy" id="1003091"/>
    <lineage>
        <taxon>Bacteria</taxon>
        <taxon>Pseudomonadati</taxon>
        <taxon>Pseudomonadota</taxon>
        <taxon>Alphaproteobacteria</taxon>
        <taxon>Hyphomicrobiales</taxon>
        <taxon>Methylobacteriaceae</taxon>
        <taxon>Methylobacterium</taxon>
    </lineage>
</organism>
<dbReference type="Proteomes" id="UP001055101">
    <property type="component" value="Unassembled WGS sequence"/>
</dbReference>
<evidence type="ECO:0008006" key="4">
    <source>
        <dbReference type="Google" id="ProtNLM"/>
    </source>
</evidence>
<dbReference type="InterPro" id="IPR007712">
    <property type="entry name" value="RelE/ParE_toxin"/>
</dbReference>